<dbReference type="Proteomes" id="UP000012488">
    <property type="component" value="Chromosome"/>
</dbReference>
<feature type="chain" id="PRO_5025588878" evidence="5">
    <location>
        <begin position="27"/>
        <end position="446"/>
    </location>
</feature>
<evidence type="ECO:0000259" key="7">
    <source>
        <dbReference type="Pfam" id="PF07730"/>
    </source>
</evidence>
<evidence type="ECO:0000256" key="5">
    <source>
        <dbReference type="SAM" id="SignalP"/>
    </source>
</evidence>
<evidence type="ECO:0000256" key="1">
    <source>
        <dbReference type="ARBA" id="ARBA00022679"/>
    </source>
</evidence>
<feature type="transmembrane region" description="Helical" evidence="4">
    <location>
        <begin position="155"/>
        <end position="175"/>
    </location>
</feature>
<keyword evidence="5" id="KW-0732">Signal</keyword>
<reference evidence="8 9" key="2">
    <citation type="journal article" date="2013" name="Genome Announc.">
        <title>Draft Genome Sequence of Methylobacterium mesophilicum Strain SR1.6/6, Isolated from Citrus sinensis.</title>
        <authorList>
            <person name="Marinho Almeida D."/>
            <person name="Dini-Andreote F."/>
            <person name="Camargo Neves A.A."/>
            <person name="Juca Ramos R.T."/>
            <person name="Andreote F.D."/>
            <person name="Carneiro A.R."/>
            <person name="Oliveira de Souza Lima A."/>
            <person name="Caracciolo Gomes de Sa P.H."/>
            <person name="Ribeiro Barbosa M.S."/>
            <person name="Araujo W.L."/>
            <person name="Silva A."/>
        </authorList>
    </citation>
    <scope>NUCLEOTIDE SEQUENCE [LARGE SCALE GENOMIC DNA]</scope>
    <source>
        <strain evidence="8 9">SR1.6/6</strain>
    </source>
</reference>
<reference evidence="8 9" key="1">
    <citation type="journal article" date="2012" name="Genet. Mol. Biol.">
        <title>Analysis of 16S rRNA and mxaF genes revealing insights into Methylobacterium niche-specific plant association.</title>
        <authorList>
            <person name="Dourado M.N."/>
            <person name="Andreote F.D."/>
            <person name="Dini-Andreote F."/>
            <person name="Conti R."/>
            <person name="Araujo J.M."/>
            <person name="Araujo W.L."/>
        </authorList>
    </citation>
    <scope>NUCLEOTIDE SEQUENCE [LARGE SCALE GENOMIC DNA]</scope>
    <source>
        <strain evidence="8 9">SR1.6/6</strain>
    </source>
</reference>
<keyword evidence="4" id="KW-0472">Membrane</keyword>
<dbReference type="EMBL" id="CP043538">
    <property type="protein sequence ID" value="QGY05640.1"/>
    <property type="molecule type" value="Genomic_DNA"/>
</dbReference>
<dbReference type="GO" id="GO:0000155">
    <property type="term" value="F:phosphorelay sensor kinase activity"/>
    <property type="evidence" value="ECO:0007669"/>
    <property type="project" value="InterPro"/>
</dbReference>
<keyword evidence="4" id="KW-1133">Transmembrane helix</keyword>
<dbReference type="AlphaFoldDB" id="A0A6B9FSS2"/>
<dbReference type="GO" id="GO:0046983">
    <property type="term" value="F:protein dimerization activity"/>
    <property type="evidence" value="ECO:0007669"/>
    <property type="project" value="InterPro"/>
</dbReference>
<evidence type="ECO:0000259" key="6">
    <source>
        <dbReference type="Pfam" id="PF02518"/>
    </source>
</evidence>
<keyword evidence="1" id="KW-0808">Transferase</keyword>
<evidence type="ECO:0000256" key="2">
    <source>
        <dbReference type="ARBA" id="ARBA00022777"/>
    </source>
</evidence>
<evidence type="ECO:0000313" key="9">
    <source>
        <dbReference type="Proteomes" id="UP000012488"/>
    </source>
</evidence>
<dbReference type="GO" id="GO:0016020">
    <property type="term" value="C:membrane"/>
    <property type="evidence" value="ECO:0007669"/>
    <property type="project" value="InterPro"/>
</dbReference>
<sequence length="446" mass="46786">MSLPTHLGLRLLVVAVLCLAGAIAWAAWDAHASLRAEAAMSADRIAAQLARQPGLGSAGPAAMPVSAPQAAPAVLTLLPGICADIHLGVELPRRFCGDWDGLDAAPAWFRTALVRGTDTAPTIRAVVFRERTIGSVTTWPDPMASAARLWRRTCLAAGLALGLAAATVLLNWLAVMRLVAPAGRIVQGLENLDTAGPRPSLPRFAATEFDRVARACNALADRLAHTEAERAGLMQRLVTVQEDERQALARDLHDAFGQCLAAVGARAAAIELAAPPERADLRDDAQGIEAIIATMRESLRGALARLELPDLAEAGLEEALRSLVADWRGQLRSGPALHLDVTGDLTDMPENVAASLYRIAQELLTNALRHGRPSRVFLRLDRSEAGPRTVTLTLDDDGGGDASRAASHTGRGLVGIRARLAALGGAFSLTGTGTGIRACASVPTVG</sequence>
<dbReference type="InterPro" id="IPR011712">
    <property type="entry name" value="Sig_transdc_His_kin_sub3_dim/P"/>
</dbReference>
<evidence type="ECO:0000313" key="8">
    <source>
        <dbReference type="EMBL" id="QGY05640.1"/>
    </source>
</evidence>
<keyword evidence="4" id="KW-0812">Transmembrane</keyword>
<dbReference type="PANTHER" id="PTHR24421:SF58">
    <property type="entry name" value="SIGNAL TRANSDUCTION HISTIDINE-PROTEIN KINASE_PHOSPHATASE UHPB"/>
    <property type="match status" value="1"/>
</dbReference>
<proteinExistence type="predicted"/>
<keyword evidence="2" id="KW-0418">Kinase</keyword>
<evidence type="ECO:0000256" key="4">
    <source>
        <dbReference type="SAM" id="Phobius"/>
    </source>
</evidence>
<name>A0A6B9FSS2_9HYPH</name>
<dbReference type="Gene3D" id="3.30.565.10">
    <property type="entry name" value="Histidine kinase-like ATPase, C-terminal domain"/>
    <property type="match status" value="1"/>
</dbReference>
<dbReference type="InterPro" id="IPR003594">
    <property type="entry name" value="HATPase_dom"/>
</dbReference>
<dbReference type="CDD" id="cd16917">
    <property type="entry name" value="HATPase_UhpB-NarQ-NarX-like"/>
    <property type="match status" value="1"/>
</dbReference>
<dbReference type="KEGG" id="mmes:MMSR116_29875"/>
<feature type="domain" description="Histidine kinase/HSP90-like ATPase" evidence="6">
    <location>
        <begin position="353"/>
        <end position="436"/>
    </location>
</feature>
<dbReference type="PANTHER" id="PTHR24421">
    <property type="entry name" value="NITRATE/NITRITE SENSOR PROTEIN NARX-RELATED"/>
    <property type="match status" value="1"/>
</dbReference>
<dbReference type="Pfam" id="PF02518">
    <property type="entry name" value="HATPase_c"/>
    <property type="match status" value="1"/>
</dbReference>
<accession>A0A6B9FSS2</accession>
<dbReference type="InterPro" id="IPR036890">
    <property type="entry name" value="HATPase_C_sf"/>
</dbReference>
<protein>
    <submittedName>
        <fullName evidence="8">ATPase</fullName>
    </submittedName>
</protein>
<feature type="domain" description="Signal transduction histidine kinase subgroup 3 dimerisation and phosphoacceptor" evidence="7">
    <location>
        <begin position="244"/>
        <end position="309"/>
    </location>
</feature>
<keyword evidence="3" id="KW-0902">Two-component regulatory system</keyword>
<dbReference type="OrthoDB" id="9778496at2"/>
<dbReference type="Pfam" id="PF07730">
    <property type="entry name" value="HisKA_3"/>
    <property type="match status" value="1"/>
</dbReference>
<dbReference type="RefSeq" id="WP_010684502.1">
    <property type="nucleotide sequence ID" value="NZ_CP043538.1"/>
</dbReference>
<dbReference type="SUPFAM" id="SSF55874">
    <property type="entry name" value="ATPase domain of HSP90 chaperone/DNA topoisomerase II/histidine kinase"/>
    <property type="match status" value="1"/>
</dbReference>
<feature type="signal peptide" evidence="5">
    <location>
        <begin position="1"/>
        <end position="26"/>
    </location>
</feature>
<dbReference type="InterPro" id="IPR050482">
    <property type="entry name" value="Sensor_HK_TwoCompSys"/>
</dbReference>
<dbReference type="Gene3D" id="1.20.5.1930">
    <property type="match status" value="1"/>
</dbReference>
<gene>
    <name evidence="8" type="ORF">MMSR116_29875</name>
</gene>
<evidence type="ECO:0000256" key="3">
    <source>
        <dbReference type="ARBA" id="ARBA00023012"/>
    </source>
</evidence>
<organism evidence="8 9">
    <name type="scientific">Methylobacterium mesophilicum SR1.6/6</name>
    <dbReference type="NCBI Taxonomy" id="908290"/>
    <lineage>
        <taxon>Bacteria</taxon>
        <taxon>Pseudomonadati</taxon>
        <taxon>Pseudomonadota</taxon>
        <taxon>Alphaproteobacteria</taxon>
        <taxon>Hyphomicrobiales</taxon>
        <taxon>Methylobacteriaceae</taxon>
        <taxon>Methylobacterium</taxon>
    </lineage>
</organism>